<evidence type="ECO:0000256" key="1">
    <source>
        <dbReference type="SAM" id="Phobius"/>
    </source>
</evidence>
<dbReference type="AlphaFoldDB" id="A0A6A3N8X1"/>
<keyword evidence="1" id="KW-1133">Transmembrane helix</keyword>
<dbReference type="OrthoDB" id="89907at2759"/>
<dbReference type="PANTHER" id="PTHR13627">
    <property type="entry name" value="FUKUTIN RELATED PROTEIN"/>
    <property type="match status" value="1"/>
</dbReference>
<sequence length="334" mass="37923">MTRRAAVCELEDARHVKTPKSIGRRRKCLCTLLTVIPIFALLLTGLVILDIILETNLVARTPASVLLNYQGFCEPKGVNASNVEYHSDHVYYTELQNMGHIPEPVFHDDHTSLCSEWSRSLKKYSHCLPISGRKDTPFCESPDRLDLLTLRSSKPICFASVLHMLLVEVYEELQATGNTPFLAFGSLLGAVRNQSMIPFTEDADIGFIGELQAKDALKDALLKKGYHMFHMNIWRVCVAPTHPLAGFLYDPTLPITKEYTVPYLDLYTMDRTETGDWRMQFLKGNRDGILPDRKVKPFSQVSINEMQFDTVNDPKFFLKKVYGSKYMTPKPRAG</sequence>
<proteinExistence type="predicted"/>
<comment type="caution">
    <text evidence="2">The sequence shown here is derived from an EMBL/GenBank/DDBJ whole genome shotgun (WGS) entry which is preliminary data.</text>
</comment>
<organism evidence="2 7">
    <name type="scientific">Phytophthora rubi</name>
    <dbReference type="NCBI Taxonomy" id="129364"/>
    <lineage>
        <taxon>Eukaryota</taxon>
        <taxon>Sar</taxon>
        <taxon>Stramenopiles</taxon>
        <taxon>Oomycota</taxon>
        <taxon>Peronosporomycetes</taxon>
        <taxon>Peronosporales</taxon>
        <taxon>Peronosporaceae</taxon>
        <taxon>Phytophthora</taxon>
    </lineage>
</organism>
<keyword evidence="1" id="KW-0472">Membrane</keyword>
<accession>A0A6A3N8X1</accession>
<keyword evidence="1" id="KW-0812">Transmembrane</keyword>
<reference evidence="5 7" key="1">
    <citation type="submission" date="2018-09" db="EMBL/GenBank/DDBJ databases">
        <title>Genomic investigation of the strawberry pathogen Phytophthora fragariae indicates pathogenicity is determined by transcriptional variation in three key races.</title>
        <authorList>
            <person name="Adams T.M."/>
            <person name="Armitage A.D."/>
            <person name="Sobczyk M.K."/>
            <person name="Bates H.J."/>
            <person name="Dunwell J.M."/>
            <person name="Nellist C.F."/>
            <person name="Harrison R.J."/>
        </authorList>
    </citation>
    <scope>NUCLEOTIDE SEQUENCE [LARGE SCALE GENOMIC DNA]</scope>
    <source>
        <strain evidence="3 5">SCRP249</strain>
        <strain evidence="2 7">SCRP324</strain>
        <strain evidence="4 6">SCRP333</strain>
    </source>
</reference>
<dbReference type="Proteomes" id="UP000435112">
    <property type="component" value="Unassembled WGS sequence"/>
</dbReference>
<dbReference type="InterPro" id="IPR052613">
    <property type="entry name" value="LicD_transferase"/>
</dbReference>
<evidence type="ECO:0000313" key="2">
    <source>
        <dbReference type="EMBL" id="KAE9041854.1"/>
    </source>
</evidence>
<feature type="transmembrane region" description="Helical" evidence="1">
    <location>
        <begin position="29"/>
        <end position="53"/>
    </location>
</feature>
<dbReference type="EMBL" id="QXFU01000161">
    <property type="protein sequence ID" value="KAE9041854.1"/>
    <property type="molecule type" value="Genomic_DNA"/>
</dbReference>
<protein>
    <recommendedName>
        <fullName evidence="8">LicD family protein</fullName>
    </recommendedName>
</protein>
<dbReference type="EMBL" id="QXFT01000074">
    <property type="protein sequence ID" value="KAE9356325.1"/>
    <property type="molecule type" value="Genomic_DNA"/>
</dbReference>
<evidence type="ECO:0000313" key="4">
    <source>
        <dbReference type="EMBL" id="KAE9356325.1"/>
    </source>
</evidence>
<dbReference type="PANTHER" id="PTHR13627:SF33">
    <property type="entry name" value="LICD FAMILY PROTEIN"/>
    <property type="match status" value="1"/>
</dbReference>
<evidence type="ECO:0000313" key="5">
    <source>
        <dbReference type="Proteomes" id="UP000429607"/>
    </source>
</evidence>
<evidence type="ECO:0000313" key="6">
    <source>
        <dbReference type="Proteomes" id="UP000434957"/>
    </source>
</evidence>
<keyword evidence="6" id="KW-1185">Reference proteome</keyword>
<dbReference type="EMBL" id="QXFV01000181">
    <property type="protein sequence ID" value="KAE9046751.1"/>
    <property type="molecule type" value="Genomic_DNA"/>
</dbReference>
<evidence type="ECO:0000313" key="7">
    <source>
        <dbReference type="Proteomes" id="UP000435112"/>
    </source>
</evidence>
<dbReference type="Proteomes" id="UP000429607">
    <property type="component" value="Unassembled WGS sequence"/>
</dbReference>
<gene>
    <name evidence="3" type="ORF">PR001_g4431</name>
    <name evidence="2" type="ORF">PR002_g4224</name>
    <name evidence="4" type="ORF">PR003_g2379</name>
</gene>
<name>A0A6A3N8X1_9STRA</name>
<dbReference type="Proteomes" id="UP000434957">
    <property type="component" value="Unassembled WGS sequence"/>
</dbReference>
<evidence type="ECO:0008006" key="8">
    <source>
        <dbReference type="Google" id="ProtNLM"/>
    </source>
</evidence>
<evidence type="ECO:0000313" key="3">
    <source>
        <dbReference type="EMBL" id="KAE9046751.1"/>
    </source>
</evidence>